<dbReference type="GeneID" id="41597791"/>
<accession>A0A075MSH2</accession>
<sequence>MFGEGGLAAAAALAVLPAGSVKDETTFFILIGLLAALIGVALYMRHKRNSEPDYDPATE</sequence>
<dbReference type="EMBL" id="CP007174">
    <property type="protein sequence ID" value="AIF84108.1"/>
    <property type="molecule type" value="Genomic_DNA"/>
</dbReference>
<feature type="transmembrane region" description="Helical" evidence="2">
    <location>
        <begin position="27"/>
        <end position="44"/>
    </location>
</feature>
<keyword evidence="2" id="KW-1133">Transmembrane helix</keyword>
<gene>
    <name evidence="4" type="ORF">NTE_02051</name>
</gene>
<evidence type="ECO:0000256" key="2">
    <source>
        <dbReference type="SAM" id="Phobius"/>
    </source>
</evidence>
<dbReference type="AlphaFoldDB" id="A0A075MSH2"/>
<keyword evidence="2" id="KW-0472">Membrane</keyword>
<dbReference type="NCBIfam" id="TIGR01167">
    <property type="entry name" value="LPXTG_anchor"/>
    <property type="match status" value="1"/>
</dbReference>
<dbReference type="Pfam" id="PF00746">
    <property type="entry name" value="Gram_pos_anchor"/>
    <property type="match status" value="1"/>
</dbReference>
<keyword evidence="1" id="KW-0964">Secreted</keyword>
<dbReference type="HOGENOM" id="CLU_3021097_0_0_2"/>
<dbReference type="STRING" id="1459636.NTE_02051"/>
<name>A0A075MSH2_9ARCH</name>
<reference evidence="4 5" key="1">
    <citation type="journal article" date="2014" name="PLoS ONE">
        <title>Genome Sequence of Candidatus Nitrososphaera evergladensis from Group I.1b Enriched from Everglades Soil Reveals Novel Genomic Features of the Ammonia-Oxidizing Archaea.</title>
        <authorList>
            <person name="Zhalnina K.V."/>
            <person name="Dias R."/>
            <person name="Leonard M.T."/>
            <person name="Dorr de Quadros P."/>
            <person name="Camargo F.A."/>
            <person name="Drew J.C."/>
            <person name="Farmerie W.G."/>
            <person name="Daroub S.H."/>
            <person name="Triplett E.W."/>
        </authorList>
    </citation>
    <scope>NUCLEOTIDE SEQUENCE [LARGE SCALE GENOMIC DNA]</scope>
    <source>
        <strain evidence="4 5">SR1</strain>
    </source>
</reference>
<keyword evidence="5" id="KW-1185">Reference proteome</keyword>
<evidence type="ECO:0000259" key="3">
    <source>
        <dbReference type="Pfam" id="PF00746"/>
    </source>
</evidence>
<evidence type="ECO:0000313" key="5">
    <source>
        <dbReference type="Proteomes" id="UP000028194"/>
    </source>
</evidence>
<dbReference type="KEGG" id="nev:NTE_02051"/>
<dbReference type="RefSeq" id="WP_226987266.1">
    <property type="nucleotide sequence ID" value="NZ_CP007174.1"/>
</dbReference>
<protein>
    <recommendedName>
        <fullName evidence="3">Gram-positive cocci surface proteins LPxTG domain-containing protein</fullName>
    </recommendedName>
</protein>
<dbReference type="InterPro" id="IPR019931">
    <property type="entry name" value="LPXTG_anchor"/>
</dbReference>
<organism evidence="4 5">
    <name type="scientific">Candidatus Nitrososphaera evergladensis SR1</name>
    <dbReference type="NCBI Taxonomy" id="1459636"/>
    <lineage>
        <taxon>Archaea</taxon>
        <taxon>Nitrososphaerota</taxon>
        <taxon>Nitrososphaeria</taxon>
        <taxon>Nitrososphaerales</taxon>
        <taxon>Nitrososphaeraceae</taxon>
        <taxon>Nitrososphaera</taxon>
    </lineage>
</organism>
<proteinExistence type="predicted"/>
<dbReference type="Proteomes" id="UP000028194">
    <property type="component" value="Chromosome"/>
</dbReference>
<evidence type="ECO:0000256" key="1">
    <source>
        <dbReference type="ARBA" id="ARBA00022525"/>
    </source>
</evidence>
<evidence type="ECO:0000313" key="4">
    <source>
        <dbReference type="EMBL" id="AIF84108.1"/>
    </source>
</evidence>
<feature type="domain" description="Gram-positive cocci surface proteins LPxTG" evidence="3">
    <location>
        <begin position="24"/>
        <end position="50"/>
    </location>
</feature>
<keyword evidence="2" id="KW-0812">Transmembrane</keyword>